<organism evidence="8 9">
    <name type="scientific">Paramecium sonneborni</name>
    <dbReference type="NCBI Taxonomy" id="65129"/>
    <lineage>
        <taxon>Eukaryota</taxon>
        <taxon>Sar</taxon>
        <taxon>Alveolata</taxon>
        <taxon>Ciliophora</taxon>
        <taxon>Intramacronucleata</taxon>
        <taxon>Oligohymenophorea</taxon>
        <taxon>Peniculida</taxon>
        <taxon>Parameciidae</taxon>
        <taxon>Paramecium</taxon>
    </lineage>
</organism>
<feature type="transmembrane region" description="Helical" evidence="6">
    <location>
        <begin position="409"/>
        <end position="430"/>
    </location>
</feature>
<keyword evidence="4 6" id="KW-0472">Membrane</keyword>
<dbReference type="PANTHER" id="PTHR10217:SF435">
    <property type="entry name" value="POTASSIUM VOLTAGE-GATED CHANNEL PROTEIN EAG"/>
    <property type="match status" value="1"/>
</dbReference>
<evidence type="ECO:0000256" key="2">
    <source>
        <dbReference type="ARBA" id="ARBA00022692"/>
    </source>
</evidence>
<evidence type="ECO:0000313" key="8">
    <source>
        <dbReference type="EMBL" id="CAD8075620.1"/>
    </source>
</evidence>
<comment type="subcellular location">
    <subcellularLocation>
        <location evidence="1">Membrane</location>
        <topology evidence="1">Multi-pass membrane protein</topology>
    </subcellularLocation>
</comment>
<dbReference type="InterPro" id="IPR005821">
    <property type="entry name" value="Ion_trans_dom"/>
</dbReference>
<feature type="compositionally biased region" description="Polar residues" evidence="5">
    <location>
        <begin position="870"/>
        <end position="890"/>
    </location>
</feature>
<dbReference type="OrthoDB" id="426293at2759"/>
<dbReference type="GO" id="GO:0042391">
    <property type="term" value="P:regulation of membrane potential"/>
    <property type="evidence" value="ECO:0007669"/>
    <property type="project" value="TreeGrafter"/>
</dbReference>
<feature type="region of interest" description="Disordered" evidence="5">
    <location>
        <begin position="870"/>
        <end position="894"/>
    </location>
</feature>
<accession>A0A8S1M5R9</accession>
<feature type="transmembrane region" description="Helical" evidence="6">
    <location>
        <begin position="334"/>
        <end position="352"/>
    </location>
</feature>
<gene>
    <name evidence="8" type="ORF">PSON_ATCC_30995.1.T0330321</name>
</gene>
<feature type="region of interest" description="Disordered" evidence="5">
    <location>
        <begin position="796"/>
        <end position="822"/>
    </location>
</feature>
<feature type="transmembrane region" description="Helical" evidence="6">
    <location>
        <begin position="381"/>
        <end position="397"/>
    </location>
</feature>
<feature type="region of interest" description="Disordered" evidence="5">
    <location>
        <begin position="748"/>
        <end position="772"/>
    </location>
</feature>
<feature type="transmembrane region" description="Helical" evidence="6">
    <location>
        <begin position="200"/>
        <end position="218"/>
    </location>
</feature>
<keyword evidence="3 6" id="KW-1133">Transmembrane helix</keyword>
<evidence type="ECO:0000256" key="4">
    <source>
        <dbReference type="ARBA" id="ARBA00023136"/>
    </source>
</evidence>
<dbReference type="Proteomes" id="UP000692954">
    <property type="component" value="Unassembled WGS sequence"/>
</dbReference>
<keyword evidence="9" id="KW-1185">Reference proteome</keyword>
<dbReference type="Pfam" id="PF00520">
    <property type="entry name" value="Ion_trans"/>
    <property type="match status" value="1"/>
</dbReference>
<dbReference type="PROSITE" id="PS50042">
    <property type="entry name" value="CNMP_BINDING_3"/>
    <property type="match status" value="1"/>
</dbReference>
<evidence type="ECO:0000313" key="9">
    <source>
        <dbReference type="Proteomes" id="UP000692954"/>
    </source>
</evidence>
<evidence type="ECO:0000256" key="6">
    <source>
        <dbReference type="SAM" id="Phobius"/>
    </source>
</evidence>
<feature type="transmembrane region" description="Helical" evidence="6">
    <location>
        <begin position="162"/>
        <end position="180"/>
    </location>
</feature>
<evidence type="ECO:0000256" key="1">
    <source>
        <dbReference type="ARBA" id="ARBA00004141"/>
    </source>
</evidence>
<dbReference type="InterPro" id="IPR050818">
    <property type="entry name" value="KCNH_animal-type"/>
</dbReference>
<name>A0A8S1M5R9_9CILI</name>
<dbReference type="AlphaFoldDB" id="A0A8S1M5R9"/>
<evidence type="ECO:0000256" key="5">
    <source>
        <dbReference type="SAM" id="MobiDB-lite"/>
    </source>
</evidence>
<feature type="transmembrane region" description="Helical" evidence="6">
    <location>
        <begin position="281"/>
        <end position="303"/>
    </location>
</feature>
<dbReference type="GO" id="GO:0005886">
    <property type="term" value="C:plasma membrane"/>
    <property type="evidence" value="ECO:0007669"/>
    <property type="project" value="TreeGrafter"/>
</dbReference>
<reference evidence="8" key="1">
    <citation type="submission" date="2021-01" db="EMBL/GenBank/DDBJ databases">
        <authorList>
            <consortium name="Genoscope - CEA"/>
            <person name="William W."/>
        </authorList>
    </citation>
    <scope>NUCLEOTIDE SEQUENCE</scope>
</reference>
<dbReference type="EMBL" id="CAJJDN010000033">
    <property type="protein sequence ID" value="CAD8075620.1"/>
    <property type="molecule type" value="Genomic_DNA"/>
</dbReference>
<sequence>MLTDKCCDNDANTLVNTKRQIFSSENESHIQLTYKQNSLVEQDDNSSQDNRNMHFIELVQSRSSIIPTVRVISPEDNGTIQHHKESLCLNSSLIIQESLNSTWKKGGLKIIKYVARFIYQLKTKADKLKIKLMNLEIFEKLGDKGGDFKNFKRGKDKEEKQILCLIINKIVTFIVALWNFVCQYLNRIAIIYPESSFKIIWDSIVVCFIVINIFYIPMSLSFELDKSSQISILFFETIPSYIFIIEIMLNFNTAYYSQGIIHTNRSEIFFHYIQNNFCWDLLITIPFVLAQFDVPYIQFILLLRIARVRSMIQNVQDLLNAKEEVQAVLEMIKLVYFLVLVAHMCSCGWHLLGRIEYETYNDEKSWLIFYDYYEKQWYDRYIVSLYWSVITTLTVGYGDIVPQTSIERLFVIIVAMVLCGVFGYIISTIGEIIKTLEERKALLKRSMKKVNQYIKQKQLNLQLSLKVRKYFEFKHQIDEQLQEQDDSVLNKLSGQLKSEVLVDIYKRVLLKSTFLKDNIPDELINNLCQKTKQATYAPGYDIANVNDTATKLIFILEGQVNSYFVSKGLEALYKGDKDNLTGKLQKIYQRGEIIGELEFILNSPYQFYFKSTSFLSIAFIDRNDFLSVIQENEKCRQAFHQLREKLTYQKTYGKTCDICKWTHKYLDCPFVFFQSNLYKIARKANQNYQQNRIKFERQREVKKKHLDSFRNNILSSGLDLILNYGFLNEDQINDQYLTKLGFGITEDEKTNKSSESESSESQEIDNNSQDQRKRIQSFEKMKTIFLASKLKTSFGLNQNHSKNQYNDDSQPQQNRKSDSKYQQEQMVYGINNSHNITQGSTQKQNYSQNQNQIKQSNQLLRMETVAQQSGSFGSQQLDSKQKNNNGNQAENEGDANYFQKAGYNQLIEIDKMQDYEFYFPMFNVTSVIEMLRKQRLGILLKQSKRQGLQEKLRSKRINKSFNKFNNQSSKNVEEKT</sequence>
<evidence type="ECO:0000256" key="3">
    <source>
        <dbReference type="ARBA" id="ARBA00022989"/>
    </source>
</evidence>
<evidence type="ECO:0000259" key="7">
    <source>
        <dbReference type="PROSITE" id="PS50042"/>
    </source>
</evidence>
<proteinExistence type="predicted"/>
<dbReference type="GO" id="GO:0005249">
    <property type="term" value="F:voltage-gated potassium channel activity"/>
    <property type="evidence" value="ECO:0007669"/>
    <property type="project" value="TreeGrafter"/>
</dbReference>
<dbReference type="PANTHER" id="PTHR10217">
    <property type="entry name" value="VOLTAGE AND LIGAND GATED POTASSIUM CHANNEL"/>
    <property type="match status" value="1"/>
</dbReference>
<feature type="compositionally biased region" description="Polar residues" evidence="5">
    <location>
        <begin position="796"/>
        <end position="814"/>
    </location>
</feature>
<dbReference type="CDD" id="cd00038">
    <property type="entry name" value="CAP_ED"/>
    <property type="match status" value="1"/>
</dbReference>
<feature type="domain" description="Cyclic nucleotide-binding" evidence="7">
    <location>
        <begin position="515"/>
        <end position="629"/>
    </location>
</feature>
<dbReference type="SMART" id="SM00100">
    <property type="entry name" value="cNMP"/>
    <property type="match status" value="1"/>
</dbReference>
<protein>
    <recommendedName>
        <fullName evidence="7">Cyclic nucleotide-binding domain-containing protein</fullName>
    </recommendedName>
</protein>
<comment type="caution">
    <text evidence="8">The sequence shown here is derived from an EMBL/GenBank/DDBJ whole genome shotgun (WGS) entry which is preliminary data.</text>
</comment>
<feature type="transmembrane region" description="Helical" evidence="6">
    <location>
        <begin position="230"/>
        <end position="249"/>
    </location>
</feature>
<keyword evidence="2 6" id="KW-0812">Transmembrane</keyword>
<dbReference type="InterPro" id="IPR000595">
    <property type="entry name" value="cNMP-bd_dom"/>
</dbReference>